<dbReference type="EMBL" id="CP007511">
    <property type="protein sequence ID" value="AJE16118.1"/>
    <property type="molecule type" value="Genomic_DNA"/>
</dbReference>
<reference evidence="2 4" key="3">
    <citation type="journal article" name="Genome Announc.">
        <title>Complete Genome Sequence of Pseudomonas balearica DSM 6083T.</title>
        <authorList>
            <person name="Bennasar-Figueras A."/>
            <person name="Salva-Serra F."/>
            <person name="Jaen-Luchoro D."/>
            <person name="Segui C."/>
            <person name="Aliaga F."/>
            <person name="Busquets A."/>
            <person name="Gomila M."/>
            <person name="Moore E.R."/>
            <person name="Lalucat J."/>
        </authorList>
    </citation>
    <scope>NUCLEOTIDE SEQUENCE [LARGE SCALE GENOMIC DNA]</scope>
    <source>
        <strain evidence="4">DSM 6083</strain>
        <strain evidence="2">DSM6083</strain>
    </source>
</reference>
<reference evidence="3 5" key="2">
    <citation type="submission" date="2016-10" db="EMBL/GenBank/DDBJ databases">
        <authorList>
            <person name="Varghese N."/>
            <person name="Submissions S."/>
        </authorList>
    </citation>
    <scope>NUCLEOTIDE SEQUENCE [LARGE SCALE GENOMIC DNA]</scope>
    <source>
        <strain evidence="3 5">DSM 6083</strain>
    </source>
</reference>
<dbReference type="PANTHER" id="PTHR33990:SF1">
    <property type="entry name" value="PROTEIN YJDN"/>
    <property type="match status" value="1"/>
</dbReference>
<organism evidence="2 4">
    <name type="scientific">Stutzerimonas balearica DSM 6083</name>
    <dbReference type="NCBI Taxonomy" id="1123016"/>
    <lineage>
        <taxon>Bacteria</taxon>
        <taxon>Pseudomonadati</taxon>
        <taxon>Pseudomonadota</taxon>
        <taxon>Gammaproteobacteria</taxon>
        <taxon>Pseudomonadales</taxon>
        <taxon>Pseudomonadaceae</taxon>
        <taxon>Stutzerimonas</taxon>
    </lineage>
</organism>
<dbReference type="KEGG" id="pbm:CL52_14160"/>
<dbReference type="SUPFAM" id="SSF54593">
    <property type="entry name" value="Glyoxalase/Bleomycin resistance protein/Dihydroxybiphenyl dioxygenase"/>
    <property type="match status" value="1"/>
</dbReference>
<dbReference type="GeneID" id="77261044"/>
<sequence>MKICIYLTFDGQTREAFTRYQEVLGGTLQLMTFAEAPASEGFDPQQFGERIMHACLNVGSYALMASDTMPGELCGGEPYQGIKGCSITLNPDSVAEGERLFNALGEGGQVTMPFEKTFWAERFGMLTDRFGVSWMVNCETA</sequence>
<keyword evidence="2" id="KW-0489">Methyltransferase</keyword>
<evidence type="ECO:0000259" key="1">
    <source>
        <dbReference type="Pfam" id="PF06983"/>
    </source>
</evidence>
<dbReference type="AlphaFoldDB" id="A0A8D4C783"/>
<dbReference type="PANTHER" id="PTHR33990">
    <property type="entry name" value="PROTEIN YJDN-RELATED"/>
    <property type="match status" value="1"/>
</dbReference>
<evidence type="ECO:0000313" key="5">
    <source>
        <dbReference type="Proteomes" id="UP000182276"/>
    </source>
</evidence>
<dbReference type="EMBL" id="FNHO01000002">
    <property type="protein sequence ID" value="SDM11428.1"/>
    <property type="molecule type" value="Genomic_DNA"/>
</dbReference>
<dbReference type="GO" id="GO:0008168">
    <property type="term" value="F:methyltransferase activity"/>
    <property type="evidence" value="ECO:0007669"/>
    <property type="project" value="UniProtKB-KW"/>
</dbReference>
<dbReference type="InterPro" id="IPR029068">
    <property type="entry name" value="Glyas_Bleomycin-R_OHBP_Dase"/>
</dbReference>
<evidence type="ECO:0000313" key="2">
    <source>
        <dbReference type="EMBL" id="AJE16118.1"/>
    </source>
</evidence>
<dbReference type="InterPro" id="IPR028973">
    <property type="entry name" value="PhnB-like"/>
</dbReference>
<feature type="domain" description="PhnB-like" evidence="1">
    <location>
        <begin position="2"/>
        <end position="136"/>
    </location>
</feature>
<reference evidence="4" key="1">
    <citation type="submission" date="2014-03" db="EMBL/GenBank/DDBJ databases">
        <title>Complete genome of Pseudomonas balearica DSM 6083T, a sewage water isolate from an enrichment with 2-methylnaphthalene.</title>
        <authorList>
            <person name="Salva-Serra F."/>
            <person name="Jaen-Luchoro D."/>
            <person name="Busquets A."/>
            <person name="Pena A."/>
            <person name="Gomila M."/>
            <person name="Bosch R."/>
            <person name="Nogales B."/>
            <person name="Garcia-Valdes E."/>
            <person name="Lalucat J."/>
            <person name="Bennasar A."/>
        </authorList>
    </citation>
    <scope>NUCLEOTIDE SEQUENCE [LARGE SCALE GENOMIC DNA]</scope>
    <source>
        <strain evidence="4">DSM 6083</strain>
    </source>
</reference>
<evidence type="ECO:0000313" key="4">
    <source>
        <dbReference type="Proteomes" id="UP000031271"/>
    </source>
</evidence>
<evidence type="ECO:0000313" key="3">
    <source>
        <dbReference type="EMBL" id="SDM11428.1"/>
    </source>
</evidence>
<keyword evidence="2" id="KW-0808">Transferase</keyword>
<name>A0A8D4C783_9GAMM</name>
<accession>A0A8D4C783</accession>
<keyword evidence="2" id="KW-0830">Ubiquinone</keyword>
<dbReference type="Gene3D" id="3.10.180.10">
    <property type="entry name" value="2,3-Dihydroxybiphenyl 1,2-Dioxygenase, domain 1"/>
    <property type="match status" value="1"/>
</dbReference>
<dbReference type="GO" id="GO:0032259">
    <property type="term" value="P:methylation"/>
    <property type="evidence" value="ECO:0007669"/>
    <property type="project" value="UniProtKB-KW"/>
</dbReference>
<proteinExistence type="predicted"/>
<keyword evidence="5" id="KW-1185">Reference proteome</keyword>
<gene>
    <name evidence="2" type="ORF">CL52_14160</name>
    <name evidence="3" type="ORF">SAMN05660875_102311</name>
</gene>
<dbReference type="Proteomes" id="UP000182276">
    <property type="component" value="Unassembled WGS sequence"/>
</dbReference>
<protein>
    <submittedName>
        <fullName evidence="2">3-demethylubiquinone-9 3-methyltransferase</fullName>
    </submittedName>
    <submittedName>
        <fullName evidence="3">PhnB protein</fullName>
    </submittedName>
</protein>
<dbReference type="Proteomes" id="UP000031271">
    <property type="component" value="Chromosome"/>
</dbReference>
<dbReference type="RefSeq" id="WP_041106699.1">
    <property type="nucleotide sequence ID" value="NZ_CP007511.1"/>
</dbReference>
<dbReference type="Pfam" id="PF06983">
    <property type="entry name" value="3-dmu-9_3-mt"/>
    <property type="match status" value="1"/>
</dbReference>
<dbReference type="CDD" id="cd06588">
    <property type="entry name" value="PhnB_like"/>
    <property type="match status" value="1"/>
</dbReference>